<dbReference type="AlphaFoldDB" id="A0A158AY02"/>
<protein>
    <submittedName>
        <fullName evidence="1">Uncharacterized protein</fullName>
    </submittedName>
</protein>
<gene>
    <name evidence="1" type="ORF">AWB76_03287</name>
</gene>
<organism evidence="1 2">
    <name type="scientific">Caballeronia temeraria</name>
    <dbReference type="NCBI Taxonomy" id="1777137"/>
    <lineage>
        <taxon>Bacteria</taxon>
        <taxon>Pseudomonadati</taxon>
        <taxon>Pseudomonadota</taxon>
        <taxon>Betaproteobacteria</taxon>
        <taxon>Burkholderiales</taxon>
        <taxon>Burkholderiaceae</taxon>
        <taxon>Caballeronia</taxon>
    </lineage>
</organism>
<proteinExistence type="predicted"/>
<sequence length="548" mass="60311">MAVQRFNRFGGVLPRYDATLLRENMAASAENVKLWHGRLEPFRRPAPRETADVGCVRTMHRFGCCWLAWDDPCVEVAEWLPTCERVYVTGAAAYPIVAEMPDDGCAMDWKRVGLPVPADAPTAIALDTAKPEFTTSSRAYVYCYLNSFGEEGAPSYPSDELLDCAEGGRVQVYIPAPPAGWDIAGIRLYRLAEGFNDGTQAAAPTTTAYLFVADLPPTAQQYVDAATSDTLGEPMLSEQCTPPPYDLENITQLPDGVLAASRGNEVWFCEPYQPQAWPIDYVLALDDHVKALKWQGGVLYAMTDGHPYAIAEDCADGQCCRKVFRFPKPAPIVSRKSAVQTPGGVVYASLTGLVLLSGQSINQITGPWYASDDWQALLPHTMVGAIIEGQYAAFTCKSGFLFDLRDGTENDGAQNNDLMPLTLTPNALHTGRDGKLYLAFGNIIHEWDAGAEFIPYRWRSFTLAAPGQMNFAAAKCTFADYPWPRMAPFGVQLRFITDGRVVYGRELKHSNPVRLPSQQRRLDFALEVEGVETVREIKFGTSVADLAT</sequence>
<accession>A0A158AY02</accession>
<dbReference type="STRING" id="1777137.AWB76_03287"/>
<evidence type="ECO:0000313" key="2">
    <source>
        <dbReference type="Proteomes" id="UP000054624"/>
    </source>
</evidence>
<dbReference type="RefSeq" id="WP_061161107.1">
    <property type="nucleotide sequence ID" value="NZ_FCOI02000009.1"/>
</dbReference>
<keyword evidence="2" id="KW-1185">Reference proteome</keyword>
<dbReference type="EMBL" id="FCOI02000009">
    <property type="protein sequence ID" value="SAK62655.1"/>
    <property type="molecule type" value="Genomic_DNA"/>
</dbReference>
<evidence type="ECO:0000313" key="1">
    <source>
        <dbReference type="EMBL" id="SAK62655.1"/>
    </source>
</evidence>
<reference evidence="2" key="1">
    <citation type="submission" date="2016-01" db="EMBL/GenBank/DDBJ databases">
        <authorList>
            <person name="Peeters Charlotte."/>
        </authorList>
    </citation>
    <scope>NUCLEOTIDE SEQUENCE [LARGE SCALE GENOMIC DNA]</scope>
</reference>
<dbReference type="Proteomes" id="UP000054624">
    <property type="component" value="Unassembled WGS sequence"/>
</dbReference>
<dbReference type="OrthoDB" id="8871616at2"/>
<name>A0A158AY02_9BURK</name>